<dbReference type="PROSITE" id="PS00108">
    <property type="entry name" value="PROTEIN_KINASE_ST"/>
    <property type="match status" value="1"/>
</dbReference>
<evidence type="ECO:0000256" key="8">
    <source>
        <dbReference type="ARBA" id="ARBA00022777"/>
    </source>
</evidence>
<keyword evidence="4 17" id="KW-0808">Transferase</keyword>
<evidence type="ECO:0000313" key="23">
    <source>
        <dbReference type="EMBL" id="OWM87733.1"/>
    </source>
</evidence>
<keyword evidence="11" id="KW-0472">Membrane</keyword>
<evidence type="ECO:0000256" key="12">
    <source>
        <dbReference type="ARBA" id="ARBA00023157"/>
    </source>
</evidence>
<evidence type="ECO:0000256" key="2">
    <source>
        <dbReference type="ARBA" id="ARBA00022527"/>
    </source>
</evidence>
<dbReference type="GO" id="GO:0005524">
    <property type="term" value="F:ATP binding"/>
    <property type="evidence" value="ECO:0007669"/>
    <property type="project" value="UniProtKB-UniRule"/>
</dbReference>
<dbReference type="PROSITE" id="PS00107">
    <property type="entry name" value="PROTEIN_KINASE_ATP"/>
    <property type="match status" value="1"/>
</dbReference>
<dbReference type="Gene3D" id="2.90.10.10">
    <property type="entry name" value="Bulb-type lectin domain"/>
    <property type="match status" value="1"/>
</dbReference>
<name>A0A218XS02_PUNGR</name>
<feature type="binding site" evidence="18">
    <location>
        <position position="555"/>
    </location>
    <ligand>
        <name>ATP</name>
        <dbReference type="ChEBI" id="CHEBI:30616"/>
    </ligand>
</feature>
<dbReference type="Pfam" id="PF07714">
    <property type="entry name" value="PK_Tyr_Ser-Thr"/>
    <property type="match status" value="1"/>
</dbReference>
<dbReference type="SUPFAM" id="SSF51110">
    <property type="entry name" value="alpha-D-mannose-specific plant lectins"/>
    <property type="match status" value="1"/>
</dbReference>
<dbReference type="CDD" id="cd14066">
    <property type="entry name" value="STKc_IRAK"/>
    <property type="match status" value="1"/>
</dbReference>
<comment type="similarity">
    <text evidence="17">Belongs to the protein kinase superfamily. Ser/Thr protein kinase family.</text>
</comment>
<dbReference type="FunFam" id="3.50.4.10:FF:000002">
    <property type="entry name" value="G-type lectin S-receptor-like serine/threonine-protein kinase"/>
    <property type="match status" value="1"/>
</dbReference>
<keyword evidence="9 17" id="KW-0067">ATP-binding</keyword>
<keyword evidence="2 17" id="KW-0723">Serine/threonine-protein kinase</keyword>
<evidence type="ECO:0000259" key="20">
    <source>
        <dbReference type="PROSITE" id="PS50011"/>
    </source>
</evidence>
<dbReference type="PROSITE" id="PS50948">
    <property type="entry name" value="PAN"/>
    <property type="match status" value="1"/>
</dbReference>
<dbReference type="EC" id="2.7.11.1" evidence="17"/>
<keyword evidence="6 19" id="KW-0732">Signal</keyword>
<feature type="domain" description="Bulb-type lectin" evidence="21">
    <location>
        <begin position="18"/>
        <end position="141"/>
    </location>
</feature>
<comment type="subcellular location">
    <subcellularLocation>
        <location evidence="1">Membrane</location>
        <topology evidence="1">Single-pass type I membrane protein</topology>
    </subcellularLocation>
</comment>
<dbReference type="SUPFAM" id="SSF56112">
    <property type="entry name" value="Protein kinase-like (PK-like)"/>
    <property type="match status" value="1"/>
</dbReference>
<evidence type="ECO:0000256" key="6">
    <source>
        <dbReference type="ARBA" id="ARBA00022729"/>
    </source>
</evidence>
<dbReference type="EMBL" id="MTKT01000807">
    <property type="protein sequence ID" value="OWM87733.1"/>
    <property type="molecule type" value="Genomic_DNA"/>
</dbReference>
<evidence type="ECO:0000256" key="10">
    <source>
        <dbReference type="ARBA" id="ARBA00022989"/>
    </source>
</evidence>
<dbReference type="GO" id="GO:0004674">
    <property type="term" value="F:protein serine/threonine kinase activity"/>
    <property type="evidence" value="ECO:0007669"/>
    <property type="project" value="UniProtKB-KW"/>
</dbReference>
<dbReference type="Gene3D" id="3.30.200.20">
    <property type="entry name" value="Phosphorylase Kinase, domain 1"/>
    <property type="match status" value="1"/>
</dbReference>
<dbReference type="SMART" id="SM00108">
    <property type="entry name" value="B_lectin"/>
    <property type="match status" value="1"/>
</dbReference>
<evidence type="ECO:0000256" key="16">
    <source>
        <dbReference type="ARBA" id="ARBA00048679"/>
    </source>
</evidence>
<evidence type="ECO:0000259" key="21">
    <source>
        <dbReference type="PROSITE" id="PS50927"/>
    </source>
</evidence>
<keyword evidence="5" id="KW-0812">Transmembrane</keyword>
<keyword evidence="8 17" id="KW-0418">Kinase</keyword>
<dbReference type="InterPro" id="IPR008271">
    <property type="entry name" value="Ser/Thr_kinase_AS"/>
</dbReference>
<evidence type="ECO:0000256" key="7">
    <source>
        <dbReference type="ARBA" id="ARBA00022741"/>
    </source>
</evidence>
<evidence type="ECO:0000256" key="17">
    <source>
        <dbReference type="PIRNR" id="PIRNR000641"/>
    </source>
</evidence>
<gene>
    <name evidence="23" type="ORF">CDL15_Pgr016429</name>
</gene>
<dbReference type="InterPro" id="IPR000719">
    <property type="entry name" value="Prot_kinase_dom"/>
</dbReference>
<evidence type="ECO:0000256" key="18">
    <source>
        <dbReference type="PROSITE-ProRule" id="PRU10141"/>
    </source>
</evidence>
<dbReference type="Pfam" id="PF08276">
    <property type="entry name" value="PAN_2"/>
    <property type="match status" value="1"/>
</dbReference>
<keyword evidence="12" id="KW-1015">Disulfide bond</keyword>
<dbReference type="PROSITE" id="PS50011">
    <property type="entry name" value="PROTEIN_KINASE_DOM"/>
    <property type="match status" value="1"/>
</dbReference>
<evidence type="ECO:0000256" key="1">
    <source>
        <dbReference type="ARBA" id="ARBA00004479"/>
    </source>
</evidence>
<dbReference type="SMART" id="SM00220">
    <property type="entry name" value="S_TKc"/>
    <property type="match status" value="1"/>
</dbReference>
<dbReference type="GO" id="GO:0016020">
    <property type="term" value="C:membrane"/>
    <property type="evidence" value="ECO:0007669"/>
    <property type="project" value="UniProtKB-SubCell"/>
</dbReference>
<proteinExistence type="inferred from homology"/>
<keyword evidence="3" id="KW-0597">Phosphoprotein</keyword>
<dbReference type="InterPro" id="IPR011009">
    <property type="entry name" value="Kinase-like_dom_sf"/>
</dbReference>
<evidence type="ECO:0000256" key="9">
    <source>
        <dbReference type="ARBA" id="ARBA00022840"/>
    </source>
</evidence>
<keyword evidence="7 17" id="KW-0547">Nucleotide-binding</keyword>
<dbReference type="FunFam" id="3.30.200.20:FF:000195">
    <property type="entry name" value="G-type lectin S-receptor-like serine/threonine-protein kinase"/>
    <property type="match status" value="1"/>
</dbReference>
<keyword evidence="10" id="KW-1133">Transmembrane helix</keyword>
<evidence type="ECO:0000259" key="22">
    <source>
        <dbReference type="PROSITE" id="PS50948"/>
    </source>
</evidence>
<dbReference type="GO" id="GO:0048544">
    <property type="term" value="P:recognition of pollen"/>
    <property type="evidence" value="ECO:0007669"/>
    <property type="project" value="InterPro"/>
</dbReference>
<dbReference type="InterPro" id="IPR017441">
    <property type="entry name" value="Protein_kinase_ATP_BS"/>
</dbReference>
<keyword evidence="14" id="KW-0325">Glycoprotein</keyword>
<dbReference type="GO" id="GO:0106310">
    <property type="term" value="F:protein serine kinase activity"/>
    <property type="evidence" value="ECO:0007669"/>
    <property type="project" value="RHEA"/>
</dbReference>
<dbReference type="InterPro" id="IPR036426">
    <property type="entry name" value="Bulb-type_lectin_dom_sf"/>
</dbReference>
<evidence type="ECO:0000256" key="4">
    <source>
        <dbReference type="ARBA" id="ARBA00022679"/>
    </source>
</evidence>
<dbReference type="PIRSF" id="PIRSF000641">
    <property type="entry name" value="SRK"/>
    <property type="match status" value="1"/>
</dbReference>
<evidence type="ECO:0000256" key="15">
    <source>
        <dbReference type="ARBA" id="ARBA00047899"/>
    </source>
</evidence>
<dbReference type="Pfam" id="PF11883">
    <property type="entry name" value="DUF3403"/>
    <property type="match status" value="1"/>
</dbReference>
<evidence type="ECO:0000313" key="24">
    <source>
        <dbReference type="Proteomes" id="UP000197138"/>
    </source>
</evidence>
<reference evidence="24" key="1">
    <citation type="journal article" date="2017" name="Plant J.">
        <title>The pomegranate (Punica granatum L.) genome and the genomics of punicalagin biosynthesis.</title>
        <authorList>
            <person name="Qin G."/>
            <person name="Xu C."/>
            <person name="Ming R."/>
            <person name="Tang H."/>
            <person name="Guyot R."/>
            <person name="Kramer E.M."/>
            <person name="Hu Y."/>
            <person name="Yi X."/>
            <person name="Qi Y."/>
            <person name="Xu X."/>
            <person name="Gao Z."/>
            <person name="Pan H."/>
            <person name="Jian J."/>
            <person name="Tian Y."/>
            <person name="Yue Z."/>
            <person name="Xu Y."/>
        </authorList>
    </citation>
    <scope>NUCLEOTIDE SEQUENCE [LARGE SCALE GENOMIC DNA]</scope>
    <source>
        <strain evidence="24">cv. Dabenzi</strain>
    </source>
</reference>
<evidence type="ECO:0000256" key="5">
    <source>
        <dbReference type="ARBA" id="ARBA00022692"/>
    </source>
</evidence>
<dbReference type="PANTHER" id="PTHR32444">
    <property type="entry name" value="BULB-TYPE LECTIN DOMAIN-CONTAINING PROTEIN"/>
    <property type="match status" value="1"/>
</dbReference>
<feature type="domain" description="Apple" evidence="22">
    <location>
        <begin position="335"/>
        <end position="417"/>
    </location>
</feature>
<dbReference type="InterPro" id="IPR000858">
    <property type="entry name" value="S_locus_glycoprot_dom"/>
</dbReference>
<dbReference type="Pfam" id="PF01453">
    <property type="entry name" value="B_lectin"/>
    <property type="match status" value="1"/>
</dbReference>
<feature type="domain" description="Protein kinase" evidence="20">
    <location>
        <begin position="527"/>
        <end position="804"/>
    </location>
</feature>
<comment type="caution">
    <text evidence="23">The sequence shown here is derived from an EMBL/GenBank/DDBJ whole genome shotgun (WGS) entry which is preliminary data.</text>
</comment>
<evidence type="ECO:0000256" key="13">
    <source>
        <dbReference type="ARBA" id="ARBA00023170"/>
    </source>
</evidence>
<evidence type="ECO:0000256" key="14">
    <source>
        <dbReference type="ARBA" id="ARBA00023180"/>
    </source>
</evidence>
<dbReference type="AlphaFoldDB" id="A0A218XS02"/>
<evidence type="ECO:0000256" key="11">
    <source>
        <dbReference type="ARBA" id="ARBA00023136"/>
    </source>
</evidence>
<protein>
    <recommendedName>
        <fullName evidence="17">Receptor-like serine/threonine-protein kinase</fullName>
        <ecNumber evidence="17">2.7.11.1</ecNumber>
    </recommendedName>
</protein>
<dbReference type="PANTHER" id="PTHR32444:SF235">
    <property type="entry name" value="OS01G0783900 PROTEIN"/>
    <property type="match status" value="1"/>
</dbReference>
<dbReference type="CDD" id="cd00028">
    <property type="entry name" value="B_lectin"/>
    <property type="match status" value="1"/>
</dbReference>
<dbReference type="Gene3D" id="3.50.4.10">
    <property type="entry name" value="Hepatocyte Growth Factor"/>
    <property type="match status" value="1"/>
</dbReference>
<sequence length="844" mass="94267">MGWLLILLTLFRVTSCAVNSISADQSIRDDETIVSANEMFELGFFSPRNSWDRFLGIWYKKIGSGTVVWVANRQAPIANSTGVLKLTTEGILILSNGTGPAVWSSSNSSGPPKSSPVAQLLDSGNLIVRDGSSDSPENILWQSFDHLSNTLLEGMKFGMNLQTGLNRYLSSWKSPDDPSPGTFTYKLDPSGFPQLILRNGSVVLYRSGPWNGLRFSGFPQLTPNPVYKFGFVFNQSEVYYYFELLNSSSPSRLVLNEKGIAERFAWTDQSRGWILYSSAQTDDCDTYALCGAFGTCNIANSPKCQCLKGFVPKSLNSWQVGDWSRGCFRSTELACPEGKDKFMKHSGIKLPDTRSSWFNRSISLAECKKICLKNCSCTGYATLDIRDGSGCLIWYGELIDIREFNANGQEIYVRMAASEVGCSCTSILDKCCLHTYNNMKICLLYQFLNIVFFVYKDDNLGNSGLRRRVEIIVGAAASILLLLGVTYVCIKRKRGENFCGYGRESPNEDLELPLFDFSTIASATNQFSIQNKLGEGGFGAVYKGILKNGQEIAVKRLSETSRQGLIEFTNEVTYIAKLQHRNLVKLLGCCIEVDEKMLVYEFLPNKSLDCFIFDQRQAVLLDWNKRFVIIHGIAIGLLYLHRDSRLRIIHRDLKAENILLDNELNPKISDFGLARTFGGNETEANTRRVMGTYGYMSPEYAIHGLYSVKSDIFSFGVLVLEIVHGRRNRGFSHPDNNLTLLGHAWTLFKKGRPIELIDESIKQTINFSEVLRSIHVALLCVQHNPRDRPDMSSVVMMLGGESSLPEPKPPGFFSDVISLEGNSSGSKHAEISANELTISFVEPR</sequence>
<feature type="chain" id="PRO_5012916962" description="Receptor-like serine/threonine-protein kinase" evidence="19">
    <location>
        <begin position="17"/>
        <end position="844"/>
    </location>
</feature>
<dbReference type="CDD" id="cd00054">
    <property type="entry name" value="EGF_CA"/>
    <property type="match status" value="1"/>
</dbReference>
<dbReference type="FunFam" id="2.90.10.10:FF:000004">
    <property type="entry name" value="G-type lectin S-receptor-like serine/threonine-protein kinase"/>
    <property type="match status" value="1"/>
</dbReference>
<dbReference type="InterPro" id="IPR001480">
    <property type="entry name" value="Bulb-type_lectin_dom"/>
</dbReference>
<comment type="catalytic activity">
    <reaction evidence="15 17">
        <text>L-threonyl-[protein] + ATP = O-phospho-L-threonyl-[protein] + ADP + H(+)</text>
        <dbReference type="Rhea" id="RHEA:46608"/>
        <dbReference type="Rhea" id="RHEA-COMP:11060"/>
        <dbReference type="Rhea" id="RHEA-COMP:11605"/>
        <dbReference type="ChEBI" id="CHEBI:15378"/>
        <dbReference type="ChEBI" id="CHEBI:30013"/>
        <dbReference type="ChEBI" id="CHEBI:30616"/>
        <dbReference type="ChEBI" id="CHEBI:61977"/>
        <dbReference type="ChEBI" id="CHEBI:456216"/>
        <dbReference type="EC" id="2.7.11.1"/>
    </reaction>
</comment>
<dbReference type="InterPro" id="IPR021820">
    <property type="entry name" value="S-locus_recpt_kinase_C"/>
</dbReference>
<dbReference type="Pfam" id="PF00954">
    <property type="entry name" value="S_locus_glycop"/>
    <property type="match status" value="1"/>
</dbReference>
<dbReference type="InterPro" id="IPR024171">
    <property type="entry name" value="SRK-like_kinase"/>
</dbReference>
<dbReference type="FunFam" id="1.10.510.10:FF:000060">
    <property type="entry name" value="G-type lectin S-receptor-like serine/threonine-protein kinase"/>
    <property type="match status" value="1"/>
</dbReference>
<keyword evidence="13" id="KW-0675">Receptor</keyword>
<evidence type="ECO:0000256" key="19">
    <source>
        <dbReference type="SAM" id="SignalP"/>
    </source>
</evidence>
<dbReference type="CDD" id="cd01098">
    <property type="entry name" value="PAN_AP_plant"/>
    <property type="match status" value="1"/>
</dbReference>
<dbReference type="PROSITE" id="PS50927">
    <property type="entry name" value="BULB_LECTIN"/>
    <property type="match status" value="1"/>
</dbReference>
<feature type="signal peptide" evidence="19">
    <location>
        <begin position="1"/>
        <end position="16"/>
    </location>
</feature>
<dbReference type="InterPro" id="IPR001245">
    <property type="entry name" value="Ser-Thr/Tyr_kinase_cat_dom"/>
</dbReference>
<accession>A0A218XS02</accession>
<dbReference type="SMART" id="SM00473">
    <property type="entry name" value="PAN_AP"/>
    <property type="match status" value="1"/>
</dbReference>
<evidence type="ECO:0000256" key="3">
    <source>
        <dbReference type="ARBA" id="ARBA00022553"/>
    </source>
</evidence>
<comment type="catalytic activity">
    <reaction evidence="16 17">
        <text>L-seryl-[protein] + ATP = O-phospho-L-seryl-[protein] + ADP + H(+)</text>
        <dbReference type="Rhea" id="RHEA:17989"/>
        <dbReference type="Rhea" id="RHEA-COMP:9863"/>
        <dbReference type="Rhea" id="RHEA-COMP:11604"/>
        <dbReference type="ChEBI" id="CHEBI:15378"/>
        <dbReference type="ChEBI" id="CHEBI:29999"/>
        <dbReference type="ChEBI" id="CHEBI:30616"/>
        <dbReference type="ChEBI" id="CHEBI:83421"/>
        <dbReference type="ChEBI" id="CHEBI:456216"/>
        <dbReference type="EC" id="2.7.11.1"/>
    </reaction>
</comment>
<organism evidence="23 24">
    <name type="scientific">Punica granatum</name>
    <name type="common">Pomegranate</name>
    <dbReference type="NCBI Taxonomy" id="22663"/>
    <lineage>
        <taxon>Eukaryota</taxon>
        <taxon>Viridiplantae</taxon>
        <taxon>Streptophyta</taxon>
        <taxon>Embryophyta</taxon>
        <taxon>Tracheophyta</taxon>
        <taxon>Spermatophyta</taxon>
        <taxon>Magnoliopsida</taxon>
        <taxon>eudicotyledons</taxon>
        <taxon>Gunneridae</taxon>
        <taxon>Pentapetalae</taxon>
        <taxon>rosids</taxon>
        <taxon>malvids</taxon>
        <taxon>Myrtales</taxon>
        <taxon>Lythraceae</taxon>
        <taxon>Punica</taxon>
    </lineage>
</organism>
<dbReference type="Proteomes" id="UP000197138">
    <property type="component" value="Unassembled WGS sequence"/>
</dbReference>
<dbReference type="InterPro" id="IPR003609">
    <property type="entry name" value="Pan_app"/>
</dbReference>
<dbReference type="Gene3D" id="1.10.510.10">
    <property type="entry name" value="Transferase(Phosphotransferase) domain 1"/>
    <property type="match status" value="1"/>
</dbReference>